<dbReference type="EMBL" id="JAGSXH010000010">
    <property type="protein sequence ID" value="MBS2962374.1"/>
    <property type="molecule type" value="Genomic_DNA"/>
</dbReference>
<accession>A0A8J7WMX5</accession>
<dbReference type="InterPro" id="IPR016161">
    <property type="entry name" value="Ald_DH/histidinol_DH"/>
</dbReference>
<organism evidence="3 4">
    <name type="scientific">Actinocrinis puniceicyclus</name>
    <dbReference type="NCBI Taxonomy" id="977794"/>
    <lineage>
        <taxon>Bacteria</taxon>
        <taxon>Bacillati</taxon>
        <taxon>Actinomycetota</taxon>
        <taxon>Actinomycetes</taxon>
        <taxon>Catenulisporales</taxon>
        <taxon>Actinospicaceae</taxon>
        <taxon>Actinocrinis</taxon>
    </lineage>
</organism>
<proteinExistence type="predicted"/>
<dbReference type="SUPFAM" id="SSF53720">
    <property type="entry name" value="ALDH-like"/>
    <property type="match status" value="1"/>
</dbReference>
<comment type="caution">
    <text evidence="3">The sequence shown here is derived from an EMBL/GenBank/DDBJ whole genome shotgun (WGS) entry which is preliminary data.</text>
</comment>
<dbReference type="InterPro" id="IPR015590">
    <property type="entry name" value="Aldehyde_DH_dom"/>
</dbReference>
<dbReference type="AlphaFoldDB" id="A0A8J7WMX5"/>
<dbReference type="InterPro" id="IPR016163">
    <property type="entry name" value="Ald_DH_C"/>
</dbReference>
<evidence type="ECO:0000259" key="2">
    <source>
        <dbReference type="Pfam" id="PF00171"/>
    </source>
</evidence>
<evidence type="ECO:0000313" key="4">
    <source>
        <dbReference type="Proteomes" id="UP000677913"/>
    </source>
</evidence>
<dbReference type="Pfam" id="PF00171">
    <property type="entry name" value="Aldedh"/>
    <property type="match status" value="1"/>
</dbReference>
<gene>
    <name evidence="3" type="ORF">KGA66_04900</name>
</gene>
<keyword evidence="1" id="KW-0560">Oxidoreductase</keyword>
<dbReference type="Gene3D" id="3.40.605.10">
    <property type="entry name" value="Aldehyde Dehydrogenase, Chain A, domain 1"/>
    <property type="match status" value="1"/>
</dbReference>
<name>A0A8J7WMX5_9ACTN</name>
<evidence type="ECO:0000256" key="1">
    <source>
        <dbReference type="ARBA" id="ARBA00023002"/>
    </source>
</evidence>
<evidence type="ECO:0000313" key="3">
    <source>
        <dbReference type="EMBL" id="MBS2962374.1"/>
    </source>
</evidence>
<reference evidence="3" key="1">
    <citation type="submission" date="2021-04" db="EMBL/GenBank/DDBJ databases">
        <title>Genome based classification of Actinospica acidithermotolerans sp. nov., an actinobacterium isolated from an Indonesian hot spring.</title>
        <authorList>
            <person name="Kusuma A.B."/>
            <person name="Putra K.E."/>
            <person name="Nafisah S."/>
            <person name="Loh J."/>
            <person name="Nouioui I."/>
            <person name="Goodfellow M."/>
        </authorList>
    </citation>
    <scope>NUCLEOTIDE SEQUENCE</scope>
    <source>
        <strain evidence="3">DSM 45618</strain>
    </source>
</reference>
<dbReference type="RefSeq" id="WP_211464961.1">
    <property type="nucleotide sequence ID" value="NZ_JAGSXH010000010.1"/>
</dbReference>
<sequence length="463" mass="49443">MTTESPTDISRVITPVVLGEPRTSRDVSPLVGVHGEVLADVQGAPRLLAQSVLRRVRQSADGEPPPAKVLAHAGELFATETLEGQSPQQYVTSVAYSAGLPITFAWDACQGLRSVLGDIERLNRRDFPGPAESAGSRTEWLPAGRVFAHVASLGKAPGPNAEWLRALSLGYSIVMRPGLRDPFTARRLVAALLAAGVPGHQLTLLPGEDEMAHGLVRDADRAALFGSEEKVRPWRANKNVDVHGVGRSKLVIDHLPDEADLDFLAESIAAEGGIRCDCTSVVLTTEDPAEVAEILAERLAALPPGPVPDPAARLPLIAAAAADGTRKQLFGLAEGLTDHSTPRYGGDPLVAHADSSHTVRPTVLSTRDGDHPTVGTELVYPFVVVAPWNYQDGVTHLRDSLALTFLTDPERTAPLLRRAAAEPSIRQVFVGRVPPWRPHPDVPDHTLAALLVEPKKVVGRVTA</sequence>
<dbReference type="Proteomes" id="UP000677913">
    <property type="component" value="Unassembled WGS sequence"/>
</dbReference>
<dbReference type="GO" id="GO:0016620">
    <property type="term" value="F:oxidoreductase activity, acting on the aldehyde or oxo group of donors, NAD or NADP as acceptor"/>
    <property type="evidence" value="ECO:0007669"/>
    <property type="project" value="InterPro"/>
</dbReference>
<feature type="domain" description="Aldehyde dehydrogenase" evidence="2">
    <location>
        <begin position="161"/>
        <end position="392"/>
    </location>
</feature>
<dbReference type="Gene3D" id="3.40.309.10">
    <property type="entry name" value="Aldehyde Dehydrogenase, Chain A, domain 2"/>
    <property type="match status" value="1"/>
</dbReference>
<dbReference type="InterPro" id="IPR016162">
    <property type="entry name" value="Ald_DH_N"/>
</dbReference>
<keyword evidence="4" id="KW-1185">Reference proteome</keyword>
<protein>
    <submittedName>
        <fullName evidence="3">Aldehyde dehydrogenase</fullName>
    </submittedName>
</protein>